<gene>
    <name evidence="5" type="ORF">V7S43_008710</name>
</gene>
<keyword evidence="3" id="KW-0964">Secreted</keyword>
<comment type="caution">
    <text evidence="5">The sequence shown here is derived from an EMBL/GenBank/DDBJ whole genome shotgun (WGS) entry which is preliminary data.</text>
</comment>
<dbReference type="EMBL" id="JBIMZQ010000017">
    <property type="protein sequence ID" value="KAL3666462.1"/>
    <property type="molecule type" value="Genomic_DNA"/>
</dbReference>
<evidence type="ECO:0000256" key="1">
    <source>
        <dbReference type="ARBA" id="ARBA00004340"/>
    </source>
</evidence>
<sequence>MVELFCAIVGETRSAFPVYIGGGESVFALKAAIKAEMSNRFRDVDANKLQLFLAKKDKGRGVWLTEGEVMHGVSDTSDLKLLRSARAELGSVGLSEDDVRFQVSEEQVADLKGPVNVLVQPQTGLWLVSGSIEKALNTSGIRCRVYRLAASYLGYYDPNLRVGDTDKVLWYDEATLQIHAVFKDERDAMLFENELQYEGNCTSEFIDITRTSPIVGHKVSTKVVSVSRESSALRRIYSLHYVPEDTESQVAMSTTTSILDVETDDFKYQRSKVKSGSEVWVRHRAAT</sequence>
<organism evidence="5 6">
    <name type="scientific">Phytophthora oleae</name>
    <dbReference type="NCBI Taxonomy" id="2107226"/>
    <lineage>
        <taxon>Eukaryota</taxon>
        <taxon>Sar</taxon>
        <taxon>Stramenopiles</taxon>
        <taxon>Oomycota</taxon>
        <taxon>Peronosporomycetes</taxon>
        <taxon>Peronosporales</taxon>
        <taxon>Peronosporaceae</taxon>
        <taxon>Phytophthora</taxon>
    </lineage>
</organism>
<dbReference type="AlphaFoldDB" id="A0ABD3FJA8"/>
<accession>A0ABD3FJA8</accession>
<dbReference type="GO" id="GO:0005576">
    <property type="term" value="C:extracellular region"/>
    <property type="evidence" value="ECO:0007669"/>
    <property type="project" value="UniProtKB-SubCell"/>
</dbReference>
<dbReference type="Pfam" id="PF20147">
    <property type="entry name" value="Crinkler"/>
    <property type="match status" value="1"/>
</dbReference>
<comment type="subcellular location">
    <subcellularLocation>
        <location evidence="1">Host cell</location>
    </subcellularLocation>
    <subcellularLocation>
        <location evidence="2">Secreted</location>
    </subcellularLocation>
</comment>
<protein>
    <recommendedName>
        <fullName evidence="4">Crinkler effector protein N-terminal domain-containing protein</fullName>
    </recommendedName>
</protein>
<evidence type="ECO:0000259" key="4">
    <source>
        <dbReference type="Pfam" id="PF20147"/>
    </source>
</evidence>
<proteinExistence type="predicted"/>
<evidence type="ECO:0000313" key="6">
    <source>
        <dbReference type="Proteomes" id="UP001632037"/>
    </source>
</evidence>
<dbReference type="InterPro" id="IPR045379">
    <property type="entry name" value="Crinkler_N"/>
</dbReference>
<reference evidence="5 6" key="1">
    <citation type="submission" date="2024-09" db="EMBL/GenBank/DDBJ databases">
        <title>Genome sequencing and assembly of Phytophthora oleae, isolate VK10A, causative agent of rot of olive drupes.</title>
        <authorList>
            <person name="Conti Taguali S."/>
            <person name="Riolo M."/>
            <person name="La Spada F."/>
            <person name="Cacciola S.O."/>
            <person name="Dionisio G."/>
        </authorList>
    </citation>
    <scope>NUCLEOTIDE SEQUENCE [LARGE SCALE GENOMIC DNA]</scope>
    <source>
        <strain evidence="5 6">VK10A</strain>
    </source>
</reference>
<evidence type="ECO:0000256" key="2">
    <source>
        <dbReference type="ARBA" id="ARBA00004613"/>
    </source>
</evidence>
<feature type="domain" description="Crinkler effector protein N-terminal" evidence="4">
    <location>
        <begin position="2"/>
        <end position="120"/>
    </location>
</feature>
<dbReference type="GO" id="GO:0043657">
    <property type="term" value="C:host cell"/>
    <property type="evidence" value="ECO:0007669"/>
    <property type="project" value="UniProtKB-SubCell"/>
</dbReference>
<dbReference type="Proteomes" id="UP001632037">
    <property type="component" value="Unassembled WGS sequence"/>
</dbReference>
<evidence type="ECO:0000256" key="3">
    <source>
        <dbReference type="ARBA" id="ARBA00022525"/>
    </source>
</evidence>
<name>A0ABD3FJA8_9STRA</name>
<keyword evidence="6" id="KW-1185">Reference proteome</keyword>
<evidence type="ECO:0000313" key="5">
    <source>
        <dbReference type="EMBL" id="KAL3666462.1"/>
    </source>
</evidence>